<dbReference type="AlphaFoldDB" id="A0A9Q0GMB1"/>
<evidence type="ECO:0000313" key="1">
    <source>
        <dbReference type="EMBL" id="KAJ4949949.1"/>
    </source>
</evidence>
<protein>
    <submittedName>
        <fullName evidence="1">Uncharacterized protein</fullName>
    </submittedName>
</protein>
<keyword evidence="2" id="KW-1185">Reference proteome</keyword>
<comment type="caution">
    <text evidence="1">The sequence shown here is derived from an EMBL/GenBank/DDBJ whole genome shotgun (WGS) entry which is preliminary data.</text>
</comment>
<reference evidence="1" key="1">
    <citation type="journal article" date="2023" name="Plant J.">
        <title>The genome of the king protea, Protea cynaroides.</title>
        <authorList>
            <person name="Chang J."/>
            <person name="Duong T.A."/>
            <person name="Schoeman C."/>
            <person name="Ma X."/>
            <person name="Roodt D."/>
            <person name="Barker N."/>
            <person name="Li Z."/>
            <person name="Van de Peer Y."/>
            <person name="Mizrachi E."/>
        </authorList>
    </citation>
    <scope>NUCLEOTIDE SEQUENCE</scope>
    <source>
        <tissue evidence="1">Young leaves</tissue>
    </source>
</reference>
<accession>A0A9Q0GMB1</accession>
<sequence>MVDAVRVSDTLLLDGARVFSRDSLMRMDGNSLSRWGAMCNSVCEEQAVLTFVVRMPMSRDRTQLAGASRMSEIVVEASVEGDHGKWLRELSMTTVPTPSERILVENVGGTGMRVPTCSNVLMAVMEEEGQNQVTIEGRLSAMQVGPLSYRARRQLTRASSMEDYGSTIPMVAGGGINIVAKDDHGVTASLQITNDNDRSRRWCGDGLVSTKVGKLVLQRRHWIEGDGVARFGSHGRSLIRGCLEPPLSAMNVDKLLLHVIKEHRGDTQQGIPSLL</sequence>
<name>A0A9Q0GMB1_9MAGN</name>
<gene>
    <name evidence="1" type="ORF">NE237_026781</name>
</gene>
<proteinExistence type="predicted"/>
<evidence type="ECO:0000313" key="2">
    <source>
        <dbReference type="Proteomes" id="UP001141806"/>
    </source>
</evidence>
<organism evidence="1 2">
    <name type="scientific">Protea cynaroides</name>
    <dbReference type="NCBI Taxonomy" id="273540"/>
    <lineage>
        <taxon>Eukaryota</taxon>
        <taxon>Viridiplantae</taxon>
        <taxon>Streptophyta</taxon>
        <taxon>Embryophyta</taxon>
        <taxon>Tracheophyta</taxon>
        <taxon>Spermatophyta</taxon>
        <taxon>Magnoliopsida</taxon>
        <taxon>Proteales</taxon>
        <taxon>Proteaceae</taxon>
        <taxon>Protea</taxon>
    </lineage>
</organism>
<dbReference type="Proteomes" id="UP001141806">
    <property type="component" value="Unassembled WGS sequence"/>
</dbReference>
<dbReference type="EMBL" id="JAMYWD010000012">
    <property type="protein sequence ID" value="KAJ4949949.1"/>
    <property type="molecule type" value="Genomic_DNA"/>
</dbReference>